<sequence length="482" mass="54908">MRIPHKKLIQYNLSRLSEYENYGRKHAKSIYRWLREFFDESHSGHNAFEPSGSLHTKPVNSKPKAHNTTPSVYSYKAIYSRQRSWLDFFTTSVNKIVEHNYPLQYILKDHPFNELTLRVKRPILIPRPETEEWSTRLALLIRSKLISPSTSPPIEKKQESQPELQLQNRKHKRELKILDLCTGTGCIALNLAKTISSSSSSFFSSLLSHPVSTRPFDYKCSVVGLDLNPAAVNLATYNKRLNNIENAKFYQFNVFNLYKLSKRTDFDIVVSNPPYVPSYEYDGTGSDEYVTDSVKKFEDRHALVPNLSCSNSVRPYKLSSNENHNNARAGYVDSLGIEIHLAIIDFVYTQNTKFTTGLPKVVLEVSCSSYYELSTNNSLHAKHSITEKSHSPISYTTAGGSVCPEVTQQSNALFEMYKNLTLNDIRYHDASANSNTTANTIKKGGVLSQAQLLANIIKYKYNRPSVEIWLDCFGKERVVLGY</sequence>
<name>A0A1R1PIZ4_ZANCU</name>
<dbReference type="InterPro" id="IPR029063">
    <property type="entry name" value="SAM-dependent_MTases_sf"/>
</dbReference>
<dbReference type="GO" id="GO:0032259">
    <property type="term" value="P:methylation"/>
    <property type="evidence" value="ECO:0007669"/>
    <property type="project" value="UniProtKB-KW"/>
</dbReference>
<dbReference type="InterPro" id="IPR025714">
    <property type="entry name" value="Methyltranfer_dom"/>
</dbReference>
<evidence type="ECO:0000313" key="3">
    <source>
        <dbReference type="Proteomes" id="UP000188320"/>
    </source>
</evidence>
<dbReference type="CDD" id="cd02440">
    <property type="entry name" value="AdoMet_MTases"/>
    <property type="match status" value="1"/>
</dbReference>
<dbReference type="InterPro" id="IPR002052">
    <property type="entry name" value="DNA_methylase_N6_adenine_CS"/>
</dbReference>
<dbReference type="Gene3D" id="3.40.50.150">
    <property type="entry name" value="Vaccinia Virus protein VP39"/>
    <property type="match status" value="1"/>
</dbReference>
<dbReference type="EMBL" id="LSSK01001028">
    <property type="protein sequence ID" value="OMH80951.1"/>
    <property type="molecule type" value="Genomic_DNA"/>
</dbReference>
<keyword evidence="2" id="KW-0489">Methyltransferase</keyword>
<comment type="caution">
    <text evidence="2">The sequence shown here is derived from an EMBL/GenBank/DDBJ whole genome shotgun (WGS) entry which is preliminary data.</text>
</comment>
<dbReference type="GO" id="GO:0005739">
    <property type="term" value="C:mitochondrion"/>
    <property type="evidence" value="ECO:0007669"/>
    <property type="project" value="TreeGrafter"/>
</dbReference>
<dbReference type="PROSITE" id="PS00092">
    <property type="entry name" value="N6_MTASE"/>
    <property type="match status" value="1"/>
</dbReference>
<protein>
    <submittedName>
        <fullName evidence="2">Mitochondrial N(5)-glutamine methyltransferase MTQ1</fullName>
    </submittedName>
</protein>
<feature type="domain" description="Methyltransferase" evidence="1">
    <location>
        <begin position="172"/>
        <end position="273"/>
    </location>
</feature>
<dbReference type="Proteomes" id="UP000188320">
    <property type="component" value="Unassembled WGS sequence"/>
</dbReference>
<organism evidence="2 3">
    <name type="scientific">Zancudomyces culisetae</name>
    <name type="common">Gut fungus</name>
    <name type="synonym">Smittium culisetae</name>
    <dbReference type="NCBI Taxonomy" id="1213189"/>
    <lineage>
        <taxon>Eukaryota</taxon>
        <taxon>Fungi</taxon>
        <taxon>Fungi incertae sedis</taxon>
        <taxon>Zoopagomycota</taxon>
        <taxon>Kickxellomycotina</taxon>
        <taxon>Harpellomycetes</taxon>
        <taxon>Harpellales</taxon>
        <taxon>Legeriomycetaceae</taxon>
        <taxon>Zancudomyces</taxon>
    </lineage>
</organism>
<dbReference type="GO" id="GO:0008168">
    <property type="term" value="F:methyltransferase activity"/>
    <property type="evidence" value="ECO:0007669"/>
    <property type="project" value="UniProtKB-KW"/>
</dbReference>
<dbReference type="PANTHER" id="PTHR18895">
    <property type="entry name" value="HEMK METHYLTRANSFERASE"/>
    <property type="match status" value="1"/>
</dbReference>
<evidence type="ECO:0000313" key="2">
    <source>
        <dbReference type="EMBL" id="OMH80951.1"/>
    </source>
</evidence>
<dbReference type="PANTHER" id="PTHR18895:SF74">
    <property type="entry name" value="MTRF1L RELEASE FACTOR GLUTAMINE METHYLTRANSFERASE"/>
    <property type="match status" value="1"/>
</dbReference>
<dbReference type="AlphaFoldDB" id="A0A1R1PIZ4"/>
<reference evidence="3" key="1">
    <citation type="submission" date="2017-01" db="EMBL/GenBank/DDBJ databases">
        <authorList>
            <person name="Wang Y."/>
            <person name="White M."/>
            <person name="Kvist S."/>
            <person name="Moncalvo J.-M."/>
        </authorList>
    </citation>
    <scope>NUCLEOTIDE SEQUENCE [LARGE SCALE GENOMIC DNA]</scope>
    <source>
        <strain evidence="3">COL-18-3</strain>
    </source>
</reference>
<dbReference type="OrthoDB" id="269872at2759"/>
<dbReference type="GO" id="GO:0003676">
    <property type="term" value="F:nucleic acid binding"/>
    <property type="evidence" value="ECO:0007669"/>
    <property type="project" value="InterPro"/>
</dbReference>
<evidence type="ECO:0000259" key="1">
    <source>
        <dbReference type="Pfam" id="PF13847"/>
    </source>
</evidence>
<proteinExistence type="predicted"/>
<dbReference type="SUPFAM" id="SSF53335">
    <property type="entry name" value="S-adenosyl-L-methionine-dependent methyltransferases"/>
    <property type="match status" value="1"/>
</dbReference>
<dbReference type="InterPro" id="IPR050320">
    <property type="entry name" value="N5-glutamine_MTase"/>
</dbReference>
<dbReference type="Pfam" id="PF13847">
    <property type="entry name" value="Methyltransf_31"/>
    <property type="match status" value="1"/>
</dbReference>
<gene>
    <name evidence="2" type="ORF">AX774_g5604</name>
</gene>
<keyword evidence="2" id="KW-0808">Transferase</keyword>
<accession>A0A1R1PIZ4</accession>
<keyword evidence="3" id="KW-1185">Reference proteome</keyword>